<dbReference type="OrthoDB" id="7374846at2"/>
<dbReference type="InterPro" id="IPR024455">
    <property type="entry name" value="Phage_capsid"/>
</dbReference>
<keyword evidence="6" id="KW-1185">Reference proteome</keyword>
<accession>A0A1V2H2U6</accession>
<dbReference type="Gene3D" id="3.30.2320.10">
    <property type="entry name" value="hypothetical protein PF0899 domain"/>
    <property type="match status" value="1"/>
</dbReference>
<evidence type="ECO:0000256" key="3">
    <source>
        <dbReference type="SAM" id="Phobius"/>
    </source>
</evidence>
<keyword evidence="3" id="KW-1133">Transmembrane helix</keyword>
<keyword evidence="3" id="KW-0472">Membrane</keyword>
<dbReference type="Gene3D" id="3.30.2400.10">
    <property type="entry name" value="Major capsid protein gp5"/>
    <property type="match status" value="1"/>
</dbReference>
<evidence type="ECO:0000256" key="1">
    <source>
        <dbReference type="ARBA" id="ARBA00004328"/>
    </source>
</evidence>
<dbReference type="EMBL" id="MLCO01000101">
    <property type="protein sequence ID" value="ONG53454.1"/>
    <property type="molecule type" value="Genomic_DNA"/>
</dbReference>
<reference evidence="5 6" key="1">
    <citation type="submission" date="2016-10" db="EMBL/GenBank/DDBJ databases">
        <title>Draft Genome sequence of Roseomonas sp. strain M3.</title>
        <authorList>
            <person name="Subhash Y."/>
            <person name="Lee S."/>
        </authorList>
    </citation>
    <scope>NUCLEOTIDE SEQUENCE [LARGE SCALE GENOMIC DNA]</scope>
    <source>
        <strain evidence="5 6">M3</strain>
    </source>
</reference>
<proteinExistence type="predicted"/>
<feature type="domain" description="Phage capsid-like C-terminal" evidence="4">
    <location>
        <begin position="200"/>
        <end position="484"/>
    </location>
</feature>
<dbReference type="AlphaFoldDB" id="A0A1V2H2U6"/>
<feature type="transmembrane region" description="Helical" evidence="3">
    <location>
        <begin position="41"/>
        <end position="61"/>
    </location>
</feature>
<gene>
    <name evidence="5" type="ORF">BKE38_12120</name>
</gene>
<organism evidence="5 6">
    <name type="scientific">Teichococcus deserti</name>
    <dbReference type="NCBI Taxonomy" id="1817963"/>
    <lineage>
        <taxon>Bacteria</taxon>
        <taxon>Pseudomonadati</taxon>
        <taxon>Pseudomonadota</taxon>
        <taxon>Alphaproteobacteria</taxon>
        <taxon>Acetobacterales</taxon>
        <taxon>Roseomonadaceae</taxon>
        <taxon>Roseomonas</taxon>
    </lineage>
</organism>
<comment type="subcellular location">
    <subcellularLocation>
        <location evidence="1">Virion</location>
    </subcellularLocation>
</comment>
<feature type="region of interest" description="Disordered" evidence="2">
    <location>
        <begin position="114"/>
        <end position="139"/>
    </location>
</feature>
<comment type="caution">
    <text evidence="5">The sequence shown here is derived from an EMBL/GenBank/DDBJ whole genome shotgun (WGS) entry which is preliminary data.</text>
</comment>
<sequence length="492" mass="52937">MKLGRMLTVARAALCLALLGVLLLDPGQALAAGLNLSPASLDASLIGGALAFGLGGTVTLVELRQKRGKLLEEMDTITRSELTDESRARFDTLDTELRTADADIERMTRLEEAQRTRALEQAPPPPETRSDTVPAAPAGPRDLGHEVGGFIRSYAMAQLAFRSGERMVQPAEVAKGLYGERHPITLEVTRAQTLSANADGGFLVSPTYASELIRQFAPKTVVRRRARVVPGNSSYLRGKGGATVGYVGEGEQGAVTGVKFGLMDMTEKDISAILPISKKLLRNANTISTESYCRDELVRGATEFEDRKCLYGTGVGKEVKGYAYSILPSMKFDAGALTTPNNAQVRAVLRKLLKAMALANVEIDGNEPAWFMNPAIKMYLEDLYQGDVKAFPTLEGPNPTLLGYPVDTTTHITGPAGDGGEIFFGAHRFAMIGDSVAMSLSVSDQASFTDASGRQVNMWAQGLMAIKLDMSHDFALQHEEAFGMVTGVKWGQ</sequence>
<dbReference type="Proteomes" id="UP000188879">
    <property type="component" value="Unassembled WGS sequence"/>
</dbReference>
<dbReference type="SUPFAM" id="SSF56563">
    <property type="entry name" value="Major capsid protein gp5"/>
    <property type="match status" value="1"/>
</dbReference>
<dbReference type="Pfam" id="PF05065">
    <property type="entry name" value="Phage_capsid"/>
    <property type="match status" value="1"/>
</dbReference>
<dbReference type="NCBIfam" id="TIGR01554">
    <property type="entry name" value="major_cap_HK97"/>
    <property type="match status" value="1"/>
</dbReference>
<evidence type="ECO:0000313" key="5">
    <source>
        <dbReference type="EMBL" id="ONG53454.1"/>
    </source>
</evidence>
<name>A0A1V2H2U6_9PROT</name>
<dbReference type="RefSeq" id="WP_076957617.1">
    <property type="nucleotide sequence ID" value="NZ_MLCO01000101.1"/>
</dbReference>
<dbReference type="InterPro" id="IPR054612">
    <property type="entry name" value="Phage_capsid-like_C"/>
</dbReference>
<keyword evidence="3" id="KW-0812">Transmembrane</keyword>
<evidence type="ECO:0000256" key="2">
    <source>
        <dbReference type="SAM" id="MobiDB-lite"/>
    </source>
</evidence>
<evidence type="ECO:0000259" key="4">
    <source>
        <dbReference type="Pfam" id="PF05065"/>
    </source>
</evidence>
<protein>
    <submittedName>
        <fullName evidence="5">Capsid protein</fullName>
    </submittedName>
</protein>
<evidence type="ECO:0000313" key="6">
    <source>
        <dbReference type="Proteomes" id="UP000188879"/>
    </source>
</evidence>